<dbReference type="AlphaFoldDB" id="A0A9Q1KY77"/>
<dbReference type="Pfam" id="PF14392">
    <property type="entry name" value="zf-CCHC_4"/>
    <property type="match status" value="1"/>
</dbReference>
<keyword evidence="4" id="KW-1185">Reference proteome</keyword>
<reference evidence="3" key="1">
    <citation type="submission" date="2022-04" db="EMBL/GenBank/DDBJ databases">
        <title>Carnegiea gigantea Genome sequencing and assembly v2.</title>
        <authorList>
            <person name="Copetti D."/>
            <person name="Sanderson M.J."/>
            <person name="Burquez A."/>
            <person name="Wojciechowski M.F."/>
        </authorList>
    </citation>
    <scope>NUCLEOTIDE SEQUENCE</scope>
    <source>
        <strain evidence="3">SGP5-SGP5p</strain>
        <tissue evidence="3">Aerial part</tissue>
    </source>
</reference>
<evidence type="ECO:0000259" key="1">
    <source>
        <dbReference type="Pfam" id="PF14111"/>
    </source>
</evidence>
<dbReference type="EMBL" id="JAKOGI010000011">
    <property type="protein sequence ID" value="KAJ8451059.1"/>
    <property type="molecule type" value="Genomic_DNA"/>
</dbReference>
<feature type="domain" description="DUF4283" evidence="1">
    <location>
        <begin position="34"/>
        <end position="107"/>
    </location>
</feature>
<proteinExistence type="predicted"/>
<dbReference type="InterPro" id="IPR040256">
    <property type="entry name" value="At4g02000-like"/>
</dbReference>
<evidence type="ECO:0000313" key="4">
    <source>
        <dbReference type="Proteomes" id="UP001153076"/>
    </source>
</evidence>
<sequence>MASSLEQEMLQLKLTEEKEDIIDVGDVDSDEWTEQIALCLYGKLLTSKSFNPRAMKSILKNVWKPEKGVIIRDLDSNLFAFQFFSLVDKEFVLNEGPWCFDGKLLLLVEVTGLEQPSEVRFLSARFWVKAYDIPAKKQTSACAQLLGSKIGKFVGCDEPTMYGVDKSLCFHMDIDVSKPLIHRVRILVDQKPLLIRIGYVKLQDFCYGCGRLDHVYLGCDNYNPGRDESLLQYGKWLRASPLKHRRRSAEAELKEERKLYFAFKNSHVPSRARAKLWFDQPGVIQAMAPMPMSNPLSEPPSQMLIDGEVPTIGGNEIFKRKGIDVDLAANVGGKAVSDLRGFLRGMSPKVVFLSETKRSKQEMESVLPQLGDFERVFVDARCRALLWSRSVHLQLQSYSSNHIDTTRRKGGPPTSPSDLDAFRDAFLEYGLYDLGFHGYEFTWSNYRGNGVIVEERLDRFCTDTEWSLLFPETTVTHVDFDLSDHLPILLN</sequence>
<dbReference type="OrthoDB" id="1750606at2759"/>
<dbReference type="PANTHER" id="PTHR31286:SF167">
    <property type="entry name" value="OS09G0268800 PROTEIN"/>
    <property type="match status" value="1"/>
</dbReference>
<dbReference type="InterPro" id="IPR025558">
    <property type="entry name" value="DUF4283"/>
</dbReference>
<protein>
    <recommendedName>
        <fullName evidence="5">DUF4283 domain-containing protein</fullName>
    </recommendedName>
</protein>
<organism evidence="3 4">
    <name type="scientific">Carnegiea gigantea</name>
    <dbReference type="NCBI Taxonomy" id="171969"/>
    <lineage>
        <taxon>Eukaryota</taxon>
        <taxon>Viridiplantae</taxon>
        <taxon>Streptophyta</taxon>
        <taxon>Embryophyta</taxon>
        <taxon>Tracheophyta</taxon>
        <taxon>Spermatophyta</taxon>
        <taxon>Magnoliopsida</taxon>
        <taxon>eudicotyledons</taxon>
        <taxon>Gunneridae</taxon>
        <taxon>Pentapetalae</taxon>
        <taxon>Caryophyllales</taxon>
        <taxon>Cactineae</taxon>
        <taxon>Cactaceae</taxon>
        <taxon>Cactoideae</taxon>
        <taxon>Echinocereeae</taxon>
        <taxon>Carnegiea</taxon>
    </lineage>
</organism>
<evidence type="ECO:0008006" key="5">
    <source>
        <dbReference type="Google" id="ProtNLM"/>
    </source>
</evidence>
<dbReference type="Gene3D" id="3.60.10.10">
    <property type="entry name" value="Endonuclease/exonuclease/phosphatase"/>
    <property type="match status" value="1"/>
</dbReference>
<dbReference type="InterPro" id="IPR036691">
    <property type="entry name" value="Endo/exonu/phosph_ase_sf"/>
</dbReference>
<evidence type="ECO:0000313" key="3">
    <source>
        <dbReference type="EMBL" id="KAJ8451059.1"/>
    </source>
</evidence>
<dbReference type="Proteomes" id="UP001153076">
    <property type="component" value="Unassembled WGS sequence"/>
</dbReference>
<evidence type="ECO:0000259" key="2">
    <source>
        <dbReference type="Pfam" id="PF14392"/>
    </source>
</evidence>
<dbReference type="SUPFAM" id="SSF56219">
    <property type="entry name" value="DNase I-like"/>
    <property type="match status" value="1"/>
</dbReference>
<dbReference type="InterPro" id="IPR025836">
    <property type="entry name" value="Zn_knuckle_CX2CX4HX4C"/>
</dbReference>
<accession>A0A9Q1KY77</accession>
<comment type="caution">
    <text evidence="3">The sequence shown here is derived from an EMBL/GenBank/DDBJ whole genome shotgun (WGS) entry which is preliminary data.</text>
</comment>
<gene>
    <name evidence="3" type="ORF">Cgig2_026868</name>
</gene>
<dbReference type="PANTHER" id="PTHR31286">
    <property type="entry name" value="GLYCINE-RICH CELL WALL STRUCTURAL PROTEIN 1.8-LIKE"/>
    <property type="match status" value="1"/>
</dbReference>
<dbReference type="Pfam" id="PF14111">
    <property type="entry name" value="DUF4283"/>
    <property type="match status" value="1"/>
</dbReference>
<name>A0A9Q1KY77_9CARY</name>
<feature type="domain" description="Zinc knuckle CX2CX4HX4C" evidence="2">
    <location>
        <begin position="174"/>
        <end position="220"/>
    </location>
</feature>